<evidence type="ECO:0000313" key="1">
    <source>
        <dbReference type="EMBL" id="KAK6755612.1"/>
    </source>
</evidence>
<dbReference type="EMBL" id="JAVFWL010000005">
    <property type="protein sequence ID" value="KAK6755612.1"/>
    <property type="molecule type" value="Genomic_DNA"/>
</dbReference>
<sequence length="69" mass="8125">MEKDEAPKHFPKPKMYPKKTMVTEWWCAAEGVIHCNFTSLHEICEIIHAEKYCKEVDEMLRNSSLFASH</sequence>
<dbReference type="InterPro" id="IPR036397">
    <property type="entry name" value="RNaseH_sf"/>
</dbReference>
<accession>A0ABR1DYU0</accession>
<evidence type="ECO:0000313" key="2">
    <source>
        <dbReference type="Proteomes" id="UP001303046"/>
    </source>
</evidence>
<proteinExistence type="predicted"/>
<comment type="caution">
    <text evidence="1">The sequence shown here is derived from an EMBL/GenBank/DDBJ whole genome shotgun (WGS) entry which is preliminary data.</text>
</comment>
<dbReference type="InterPro" id="IPR001888">
    <property type="entry name" value="Transposase_1"/>
</dbReference>
<gene>
    <name evidence="1" type="primary">Necator_chrV.g18946</name>
    <name evidence="1" type="ORF">RB195_014155</name>
</gene>
<keyword evidence="2" id="KW-1185">Reference proteome</keyword>
<reference evidence="1 2" key="1">
    <citation type="submission" date="2023-08" db="EMBL/GenBank/DDBJ databases">
        <title>A Necator americanus chromosomal reference genome.</title>
        <authorList>
            <person name="Ilik V."/>
            <person name="Petrzelkova K.J."/>
            <person name="Pardy F."/>
            <person name="Fuh T."/>
            <person name="Niatou-Singa F.S."/>
            <person name="Gouil Q."/>
            <person name="Baker L."/>
            <person name="Ritchie M.E."/>
            <person name="Jex A.R."/>
            <person name="Gazzola D."/>
            <person name="Li H."/>
            <person name="Toshio Fujiwara R."/>
            <person name="Zhan B."/>
            <person name="Aroian R.V."/>
            <person name="Pafco B."/>
            <person name="Schwarz E.M."/>
        </authorList>
    </citation>
    <scope>NUCLEOTIDE SEQUENCE [LARGE SCALE GENOMIC DNA]</scope>
    <source>
        <strain evidence="1 2">Aroian</strain>
        <tissue evidence="1">Whole animal</tissue>
    </source>
</reference>
<dbReference type="Gene3D" id="3.30.420.10">
    <property type="entry name" value="Ribonuclease H-like superfamily/Ribonuclease H"/>
    <property type="match status" value="1"/>
</dbReference>
<organism evidence="1 2">
    <name type="scientific">Necator americanus</name>
    <name type="common">Human hookworm</name>
    <dbReference type="NCBI Taxonomy" id="51031"/>
    <lineage>
        <taxon>Eukaryota</taxon>
        <taxon>Metazoa</taxon>
        <taxon>Ecdysozoa</taxon>
        <taxon>Nematoda</taxon>
        <taxon>Chromadorea</taxon>
        <taxon>Rhabditida</taxon>
        <taxon>Rhabditina</taxon>
        <taxon>Rhabditomorpha</taxon>
        <taxon>Strongyloidea</taxon>
        <taxon>Ancylostomatidae</taxon>
        <taxon>Bunostominae</taxon>
        <taxon>Necator</taxon>
    </lineage>
</organism>
<dbReference type="Pfam" id="PF01359">
    <property type="entry name" value="Transposase_1"/>
    <property type="match status" value="1"/>
</dbReference>
<dbReference type="Proteomes" id="UP001303046">
    <property type="component" value="Unassembled WGS sequence"/>
</dbReference>
<name>A0ABR1DYU0_NECAM</name>
<protein>
    <submittedName>
        <fullName evidence="1">Uncharacterized protein</fullName>
    </submittedName>
</protein>